<organism evidence="1 2">
    <name type="scientific">Pyrobaculum ferrireducens</name>
    <dbReference type="NCBI Taxonomy" id="1104324"/>
    <lineage>
        <taxon>Archaea</taxon>
        <taxon>Thermoproteota</taxon>
        <taxon>Thermoprotei</taxon>
        <taxon>Thermoproteales</taxon>
        <taxon>Thermoproteaceae</taxon>
        <taxon>Pyrobaculum</taxon>
    </lineage>
</organism>
<evidence type="ECO:0000313" key="1">
    <source>
        <dbReference type="EMBL" id="AET33467.1"/>
    </source>
</evidence>
<keyword evidence="2" id="KW-1185">Reference proteome</keyword>
<dbReference type="BioCyc" id="PSP1104324:GJSN-2023-MONOMER"/>
<dbReference type="Gene3D" id="3.40.1260.10">
    <property type="entry name" value="DsrEFH-like"/>
    <property type="match status" value="1"/>
</dbReference>
<dbReference type="SUPFAM" id="SSF75169">
    <property type="entry name" value="DsrEFH-like"/>
    <property type="match status" value="1"/>
</dbReference>
<dbReference type="KEGG" id="pyr:P186_2073"/>
<dbReference type="eggNOG" id="arCOG01668">
    <property type="taxonomic scope" value="Archaea"/>
</dbReference>
<gene>
    <name evidence="1" type="ORF">P186_2073</name>
</gene>
<reference evidence="1 2" key="1">
    <citation type="journal article" date="2012" name="J. Bacteriol.">
        <title>Complete genome sequence of strain 1860, a crenarchaeon of the genus pyrobaculum able to grow with various electron acceptors.</title>
        <authorList>
            <person name="Mardanov A.V."/>
            <person name="Gumerov V.M."/>
            <person name="Slobodkina G.B."/>
            <person name="Beletsky A.V."/>
            <person name="Bonch-Osmolovskaya E.A."/>
            <person name="Ravin N.V."/>
            <person name="Skryabin K.G."/>
        </authorList>
    </citation>
    <scope>NUCLEOTIDE SEQUENCE [LARGE SCALE GENOMIC DNA]</scope>
    <source>
        <strain evidence="1 2">1860</strain>
    </source>
</reference>
<proteinExistence type="predicted"/>
<dbReference type="AlphaFoldDB" id="G7VII7"/>
<dbReference type="InterPro" id="IPR027396">
    <property type="entry name" value="DsrEFH-like"/>
</dbReference>
<dbReference type="EMBL" id="CP003098">
    <property type="protein sequence ID" value="AET33467.1"/>
    <property type="molecule type" value="Genomic_DNA"/>
</dbReference>
<dbReference type="HOGENOM" id="CLU_138323_1_0_2"/>
<dbReference type="Proteomes" id="UP000005867">
    <property type="component" value="Chromosome"/>
</dbReference>
<evidence type="ECO:0000313" key="2">
    <source>
        <dbReference type="Proteomes" id="UP000005867"/>
    </source>
</evidence>
<dbReference type="STRING" id="1104324.P186_2073"/>
<evidence type="ECO:0008006" key="3">
    <source>
        <dbReference type="Google" id="ProtNLM"/>
    </source>
</evidence>
<dbReference type="RefSeq" id="WP_014289292.1">
    <property type="nucleotide sequence ID" value="NC_016645.1"/>
</dbReference>
<accession>G7VII7</accession>
<dbReference type="GeneID" id="11596560"/>
<protein>
    <recommendedName>
        <fullName evidence="3">DsrE family protein</fullName>
    </recommendedName>
</protein>
<dbReference type="OrthoDB" id="41780at2157"/>
<name>G7VII7_9CREN</name>
<sequence length="110" mass="12430">MVKIAVVVLSDDEKFDIALMFTYRSYLNKRFDDIKMLFFGPSQRRLAKLDGENAKILSELLATGVVDSACVRYAESWGLADELTKRGIRLASFGERLSRLLGEGYTPLTF</sequence>